<dbReference type="InterPro" id="IPR019291">
    <property type="entry name" value="Host_attachment_protein"/>
</dbReference>
<gene>
    <name evidence="1" type="ORF">IMZ28_04300</name>
</gene>
<organism evidence="1 2">
    <name type="scientific">Sulfurovum indicum</name>
    <dbReference type="NCBI Taxonomy" id="2779528"/>
    <lineage>
        <taxon>Bacteria</taxon>
        <taxon>Pseudomonadati</taxon>
        <taxon>Campylobacterota</taxon>
        <taxon>Epsilonproteobacteria</taxon>
        <taxon>Campylobacterales</taxon>
        <taxon>Sulfurovaceae</taxon>
        <taxon>Sulfurovum</taxon>
    </lineage>
</organism>
<dbReference type="EMBL" id="CP063164">
    <property type="protein sequence ID" value="QOR62697.1"/>
    <property type="molecule type" value="Genomic_DNA"/>
</dbReference>
<reference evidence="1 2" key="1">
    <citation type="submission" date="2020-10" db="EMBL/GenBank/DDBJ databases">
        <title>The genome of sulfurovum sp.</title>
        <authorList>
            <person name="Xie S."/>
            <person name="Shao Z."/>
            <person name="Jiang L."/>
        </authorList>
    </citation>
    <scope>NUCLEOTIDE SEQUENCE [LARGE SCALE GENOMIC DNA]</scope>
    <source>
        <strain evidence="1 2">ST-419</strain>
    </source>
</reference>
<proteinExistence type="predicted"/>
<protein>
    <submittedName>
        <fullName evidence="1">Host attachment protein</fullName>
    </submittedName>
</protein>
<evidence type="ECO:0000313" key="1">
    <source>
        <dbReference type="EMBL" id="QOR62697.1"/>
    </source>
</evidence>
<accession>A0A7M1S5K1</accession>
<sequence>MKVGNIVILANLGELKVYEAKPRDLEAEAGIKPENVKLDLIHDRNYLASHQKLHEVLTDQAGQFKGGSQERGSFSRGGIAEKHTIEKEIEESVLREIAKDVSQIITEKNTAVYLAIPETIHKRVTERMQPQAKEKVVKIVEKDLMKTDKTELVDLF</sequence>
<dbReference type="Pfam" id="PF10116">
    <property type="entry name" value="Host_attach"/>
    <property type="match status" value="1"/>
</dbReference>
<name>A0A7M1S5K1_9BACT</name>
<dbReference type="RefSeq" id="WP_197549516.1">
    <property type="nucleotide sequence ID" value="NZ_CP063164.1"/>
</dbReference>
<dbReference type="Proteomes" id="UP000595074">
    <property type="component" value="Chromosome"/>
</dbReference>
<keyword evidence="2" id="KW-1185">Reference proteome</keyword>
<dbReference type="AlphaFoldDB" id="A0A7M1S5K1"/>
<evidence type="ECO:0000313" key="2">
    <source>
        <dbReference type="Proteomes" id="UP000595074"/>
    </source>
</evidence>
<dbReference type="KEGG" id="sinu:IMZ28_04300"/>